<accession>A0A8J2SRW8</accession>
<evidence type="ECO:0000313" key="2">
    <source>
        <dbReference type="EMBL" id="CAH0371879.1"/>
    </source>
</evidence>
<dbReference type="PANTHER" id="PTHR46500:SF1">
    <property type="entry name" value="CILIA- AND FLAGELLA-ASSOCIATED PROTEIN 221"/>
    <property type="match status" value="1"/>
</dbReference>
<keyword evidence="3" id="KW-1185">Reference proteome</keyword>
<dbReference type="PANTHER" id="PTHR46500">
    <property type="entry name" value="CILIA- AND FLAGELLA-ASSOCIATED PROTEIN 221"/>
    <property type="match status" value="1"/>
</dbReference>
<dbReference type="InterPro" id="IPR029676">
    <property type="entry name" value="CFAP221"/>
</dbReference>
<name>A0A8J2SRW8_9STRA</name>
<dbReference type="GO" id="GO:0097729">
    <property type="term" value="C:9+2 motile cilium"/>
    <property type="evidence" value="ECO:0007669"/>
    <property type="project" value="TreeGrafter"/>
</dbReference>
<evidence type="ECO:0008006" key="4">
    <source>
        <dbReference type="Google" id="ProtNLM"/>
    </source>
</evidence>
<evidence type="ECO:0000313" key="3">
    <source>
        <dbReference type="Proteomes" id="UP000789595"/>
    </source>
</evidence>
<evidence type="ECO:0000256" key="1">
    <source>
        <dbReference type="SAM" id="MobiDB-lite"/>
    </source>
</evidence>
<dbReference type="Gene3D" id="2.60.40.10">
    <property type="entry name" value="Immunoglobulins"/>
    <property type="match status" value="1"/>
</dbReference>
<dbReference type="GO" id="GO:0044458">
    <property type="term" value="P:motile cilium assembly"/>
    <property type="evidence" value="ECO:0007669"/>
    <property type="project" value="TreeGrafter"/>
</dbReference>
<dbReference type="EMBL" id="CAKKNE010000003">
    <property type="protein sequence ID" value="CAH0371879.1"/>
    <property type="molecule type" value="Genomic_DNA"/>
</dbReference>
<dbReference type="OrthoDB" id="5538672at2759"/>
<feature type="region of interest" description="Disordered" evidence="1">
    <location>
        <begin position="315"/>
        <end position="349"/>
    </location>
</feature>
<gene>
    <name evidence="2" type="ORF">PECAL_3P18390</name>
</gene>
<organism evidence="2 3">
    <name type="scientific">Pelagomonas calceolata</name>
    <dbReference type="NCBI Taxonomy" id="35677"/>
    <lineage>
        <taxon>Eukaryota</taxon>
        <taxon>Sar</taxon>
        <taxon>Stramenopiles</taxon>
        <taxon>Ochrophyta</taxon>
        <taxon>Pelagophyceae</taxon>
        <taxon>Pelagomonadales</taxon>
        <taxon>Pelagomonadaceae</taxon>
        <taxon>Pelagomonas</taxon>
    </lineage>
</organism>
<dbReference type="InterPro" id="IPR013783">
    <property type="entry name" value="Ig-like_fold"/>
</dbReference>
<reference evidence="2" key="1">
    <citation type="submission" date="2021-11" db="EMBL/GenBank/DDBJ databases">
        <authorList>
            <consortium name="Genoscope - CEA"/>
            <person name="William W."/>
        </authorList>
    </citation>
    <scope>NUCLEOTIDE SEQUENCE</scope>
</reference>
<proteinExistence type="predicted"/>
<protein>
    <recommendedName>
        <fullName evidence="4">MSP domain-containing protein</fullName>
    </recommendedName>
</protein>
<dbReference type="GO" id="GO:0003341">
    <property type="term" value="P:cilium movement"/>
    <property type="evidence" value="ECO:0007669"/>
    <property type="project" value="InterPro"/>
</dbReference>
<dbReference type="Proteomes" id="UP000789595">
    <property type="component" value="Unassembled WGS sequence"/>
</dbReference>
<sequence>MAATDWKQIWAPLHAPDNTSSSFSLIHCRLGRTRFFEARPAAVHFSGFEVGRKLSVKLEVLNISEMGQRLYLVVPQSPQFRVRKFAKKGQIAPGMAERFFIDFIPDQWRYYYETVHLISEHGETLAVPIHAYPVMNRMSLPTEIDFGACALWDSVFKTVELVCDVAAAFEYRITLVKAHSQFKLLTPLSGVVKADESIQLRIRFRPVTLGTSSMQVLVEISQLDSEPHLLNIMGNAVPGARRRQVLDLAGIYRMNSALGNKRDSEVQYCTDHETSDSGRKVSRYKAPSRAEYMVEGLRVPSELRMGDQRSANYILTQSPGKPVSDDLKQATNAQRASGDPEKGNVPQTRMGDKLEDKAILNFAELASTLLELKTVATKSEGNRSHLDEIAFLRGLADLNVGEKEREFRGSEESLGEHLLSVKERGIVESQANRISINLDNKRRSKQRSVVGPVKTRSCLTANAIRPVSALSYLQNISASTFNLLAQGMWEKRSAGLRLLIALIGRWIIRKRATKRLLRVKARVNYTKAERDDALANCEIRGSTGYVEHIASGSKHNKCPLSPGTSPLKMDHARLIKYMPEREPIDIEASLIASHIFPRYEENATIVREPIVAGETERIVVPNSDNPFFCTLDSIYVQVAFYYLSMGPSKYCCHFPVVFGGSTRDGAAEDLHVRTSREVKTPWDVSKTMFEEEATMSSAPCASWNSAILLEAEGHDNFDKPWRNISMHFSLQRNLAAVSGWTYLRDTSYDVTMQNPTKDDEASSTWPLQPMPLNRKLSLAARVAAARLAATANAYPYYWPTVSDHWCPRLERRASGLHCLSGQYHLGSWAVESAMPRPLLGSDVDDALSESESEDESVYSQVSLTTDKQCRSMFRDVQPASRQQPGSTEHCSGLTSSIVSDLPRDRAHLELVRKKQTHRTMAESLLRIRTGWVADCIRCPLLRDQFVNTSSGTGMGKA</sequence>
<dbReference type="AlphaFoldDB" id="A0A8J2SRW8"/>
<comment type="caution">
    <text evidence="2">The sequence shown here is derived from an EMBL/GenBank/DDBJ whole genome shotgun (WGS) entry which is preliminary data.</text>
</comment>